<dbReference type="GO" id="GO:0004594">
    <property type="term" value="F:pantothenate kinase activity"/>
    <property type="evidence" value="ECO:0007669"/>
    <property type="project" value="UniProtKB-UniRule"/>
</dbReference>
<evidence type="ECO:0000313" key="18">
    <source>
        <dbReference type="Proteomes" id="UP000217944"/>
    </source>
</evidence>
<dbReference type="SUPFAM" id="SSF53067">
    <property type="entry name" value="Actin-like ATPase domain"/>
    <property type="match status" value="2"/>
</dbReference>
<evidence type="ECO:0000256" key="12">
    <source>
        <dbReference type="ARBA" id="ARBA00022958"/>
    </source>
</evidence>
<keyword evidence="18" id="KW-1185">Reference proteome</keyword>
<evidence type="ECO:0000256" key="3">
    <source>
        <dbReference type="ARBA" id="ARBA00004496"/>
    </source>
</evidence>
<evidence type="ECO:0000256" key="4">
    <source>
        <dbReference type="ARBA" id="ARBA00005225"/>
    </source>
</evidence>
<evidence type="ECO:0000256" key="8">
    <source>
        <dbReference type="ARBA" id="ARBA00022679"/>
    </source>
</evidence>
<dbReference type="UniPathway" id="UPA00241">
    <property type="reaction ID" value="UER00352"/>
</dbReference>
<feature type="active site" description="Proton acceptor" evidence="16">
    <location>
        <position position="76"/>
    </location>
</feature>
<keyword evidence="9 16" id="KW-0547">Nucleotide-binding</keyword>
<accession>A0A292YFG4</accession>
<dbReference type="InterPro" id="IPR004619">
    <property type="entry name" value="Type_III_PanK"/>
</dbReference>
<evidence type="ECO:0000256" key="1">
    <source>
        <dbReference type="ARBA" id="ARBA00001206"/>
    </source>
</evidence>
<dbReference type="InterPro" id="IPR043129">
    <property type="entry name" value="ATPase_NBD"/>
</dbReference>
<feature type="binding site" evidence="16">
    <location>
        <position position="91"/>
    </location>
    <ligand>
        <name>K(+)</name>
        <dbReference type="ChEBI" id="CHEBI:29103"/>
    </ligand>
</feature>
<reference evidence="17 18" key="1">
    <citation type="journal article" date="2017" name="Syst. Appl. Microbiol.">
        <title>Lebetimonas natsushimae sp. nov., a novel strictly anaerobic, moderately thermophilic chemoautotroph isolated from a deep-sea hydrothermal vent polychaete nest in the Mid-Okinawa Trough.</title>
        <authorList>
            <person name="Nagata R."/>
            <person name="Takaki Y."/>
            <person name="Tame A."/>
            <person name="Nunoura T."/>
            <person name="Muto H."/>
            <person name="Mino S."/>
            <person name="Sawayama S."/>
            <person name="Takai K."/>
            <person name="Nakagawa S."/>
        </authorList>
    </citation>
    <scope>NUCLEOTIDE SEQUENCE [LARGE SCALE GENOMIC DNA]</scope>
    <source>
        <strain evidence="17 18">HS1857</strain>
    </source>
</reference>
<organism evidence="17 18">
    <name type="scientific">Lebetimonas natsushimae</name>
    <dbReference type="NCBI Taxonomy" id="1936991"/>
    <lineage>
        <taxon>Bacteria</taxon>
        <taxon>Pseudomonadati</taxon>
        <taxon>Campylobacterota</taxon>
        <taxon>Epsilonproteobacteria</taxon>
        <taxon>Nautiliales</taxon>
        <taxon>Nautiliaceae</taxon>
        <taxon>Lebetimonas</taxon>
    </lineage>
</organism>
<evidence type="ECO:0000256" key="15">
    <source>
        <dbReference type="ARBA" id="ARBA00040883"/>
    </source>
</evidence>
<evidence type="ECO:0000256" key="11">
    <source>
        <dbReference type="ARBA" id="ARBA00022840"/>
    </source>
</evidence>
<sequence length="210" mass="23972">MNNEKLILVDIGNTNFHIWENGYIYDLKQADKLEGRVFYISVNEKKEKEFLSLNPDAVNLKEYVKFDTDYKKLGIDRIMACKTVEIGTVIDAGSAVTVDFMKKGKHLGGIIFPGIFAYKKAFATISDKLNKDFRKPDDFPISTEEALWSGSIGSIICMIEKYGIKPVYLTGGDGKYLNQFIDGIYIEDLVFKGMKQTLIENGKWRMYNEK</sequence>
<dbReference type="PANTHER" id="PTHR34265">
    <property type="entry name" value="TYPE III PANTOTHENATE KINASE"/>
    <property type="match status" value="1"/>
</dbReference>
<dbReference type="GO" id="GO:0005737">
    <property type="term" value="C:cytoplasm"/>
    <property type="evidence" value="ECO:0007669"/>
    <property type="project" value="UniProtKB-SubCell"/>
</dbReference>
<keyword evidence="10 16" id="KW-0418">Kinase</keyword>
<comment type="cofactor">
    <cofactor evidence="16">
        <name>NH4(+)</name>
        <dbReference type="ChEBI" id="CHEBI:28938"/>
    </cofactor>
    <cofactor evidence="16">
        <name>K(+)</name>
        <dbReference type="ChEBI" id="CHEBI:29103"/>
    </cofactor>
    <text evidence="16">A monovalent cation. Ammonium or potassium.</text>
</comment>
<evidence type="ECO:0000256" key="6">
    <source>
        <dbReference type="ARBA" id="ARBA00012102"/>
    </source>
</evidence>
<feature type="binding site" evidence="16">
    <location>
        <begin position="74"/>
        <end position="77"/>
    </location>
    <ligand>
        <name>substrate</name>
    </ligand>
</feature>
<evidence type="ECO:0000256" key="16">
    <source>
        <dbReference type="HAMAP-Rule" id="MF_01274"/>
    </source>
</evidence>
<proteinExistence type="inferred from homology"/>
<keyword evidence="16" id="KW-0479">Metal-binding</keyword>
<evidence type="ECO:0000256" key="9">
    <source>
        <dbReference type="ARBA" id="ARBA00022741"/>
    </source>
</evidence>
<dbReference type="Proteomes" id="UP000217944">
    <property type="component" value="Unassembled WGS sequence"/>
</dbReference>
<keyword evidence="7 16" id="KW-0963">Cytoplasm</keyword>
<comment type="catalytic activity">
    <reaction evidence="1 16">
        <text>(R)-pantothenate + ATP = (R)-4'-phosphopantothenate + ADP + H(+)</text>
        <dbReference type="Rhea" id="RHEA:16373"/>
        <dbReference type="ChEBI" id="CHEBI:10986"/>
        <dbReference type="ChEBI" id="CHEBI:15378"/>
        <dbReference type="ChEBI" id="CHEBI:29032"/>
        <dbReference type="ChEBI" id="CHEBI:30616"/>
        <dbReference type="ChEBI" id="CHEBI:456216"/>
        <dbReference type="EC" id="2.7.1.33"/>
    </reaction>
</comment>
<evidence type="ECO:0000256" key="7">
    <source>
        <dbReference type="ARBA" id="ARBA00022490"/>
    </source>
</evidence>
<keyword evidence="13 16" id="KW-0173">Coenzyme A biosynthesis</keyword>
<gene>
    <name evidence="16" type="primary">coaX</name>
    <name evidence="17" type="ORF">LNAT_P1263</name>
</gene>
<dbReference type="GO" id="GO:0015937">
    <property type="term" value="P:coenzyme A biosynthetic process"/>
    <property type="evidence" value="ECO:0007669"/>
    <property type="project" value="UniProtKB-UniRule"/>
</dbReference>
<comment type="cofactor">
    <cofactor evidence="2">
        <name>K(+)</name>
        <dbReference type="ChEBI" id="CHEBI:29103"/>
    </cofactor>
</comment>
<dbReference type="GO" id="GO:0005524">
    <property type="term" value="F:ATP binding"/>
    <property type="evidence" value="ECO:0007669"/>
    <property type="project" value="UniProtKB-UniRule"/>
</dbReference>
<evidence type="ECO:0000256" key="13">
    <source>
        <dbReference type="ARBA" id="ARBA00022993"/>
    </source>
</evidence>
<keyword evidence="12 16" id="KW-0630">Potassium</keyword>
<dbReference type="HAMAP" id="MF_01274">
    <property type="entry name" value="Pantothen_kinase_3"/>
    <property type="match status" value="1"/>
</dbReference>
<evidence type="ECO:0000256" key="2">
    <source>
        <dbReference type="ARBA" id="ARBA00001958"/>
    </source>
</evidence>
<feature type="binding site" evidence="16">
    <location>
        <position position="70"/>
    </location>
    <ligand>
        <name>substrate</name>
    </ligand>
</feature>
<dbReference type="AlphaFoldDB" id="A0A292YFG4"/>
<evidence type="ECO:0000256" key="5">
    <source>
        <dbReference type="ARBA" id="ARBA00011738"/>
    </source>
</evidence>
<comment type="pathway">
    <text evidence="4 16">Cofactor biosynthesis; coenzyme A biosynthesis; CoA from (R)-pantothenate: step 1/5.</text>
</comment>
<comment type="function">
    <text evidence="16">Catalyzes the phosphorylation of pantothenate (Pan), the first step in CoA biosynthesis.</text>
</comment>
<comment type="caution">
    <text evidence="17">The sequence shown here is derived from an EMBL/GenBank/DDBJ whole genome shotgun (WGS) entry which is preliminary data.</text>
</comment>
<evidence type="ECO:0000256" key="14">
    <source>
        <dbReference type="ARBA" id="ARBA00038036"/>
    </source>
</evidence>
<dbReference type="EMBL" id="BDME01000002">
    <property type="protein sequence ID" value="GAX87966.1"/>
    <property type="molecule type" value="Genomic_DNA"/>
</dbReference>
<comment type="subcellular location">
    <subcellularLocation>
        <location evidence="3 16">Cytoplasm</location>
    </subcellularLocation>
</comment>
<comment type="similarity">
    <text evidence="14 16">Belongs to the type III pantothenate kinase family.</text>
</comment>
<dbReference type="GO" id="GO:0046872">
    <property type="term" value="F:metal ion binding"/>
    <property type="evidence" value="ECO:0007669"/>
    <property type="project" value="UniProtKB-KW"/>
</dbReference>
<dbReference type="Pfam" id="PF03309">
    <property type="entry name" value="Pan_kinase"/>
    <property type="match status" value="1"/>
</dbReference>
<protein>
    <recommendedName>
        <fullName evidence="15 16">Type III pantothenate kinase</fullName>
        <ecNumber evidence="6 16">2.7.1.33</ecNumber>
    </recommendedName>
    <alternativeName>
        <fullName evidence="16">PanK-III</fullName>
    </alternativeName>
    <alternativeName>
        <fullName evidence="16">Pantothenic acid kinase</fullName>
    </alternativeName>
</protein>
<dbReference type="NCBIfam" id="NF009872">
    <property type="entry name" value="PRK13333.1"/>
    <property type="match status" value="1"/>
</dbReference>
<evidence type="ECO:0000256" key="10">
    <source>
        <dbReference type="ARBA" id="ARBA00022777"/>
    </source>
</evidence>
<name>A0A292YFG4_9BACT</name>
<dbReference type="RefSeq" id="WP_096259548.1">
    <property type="nucleotide sequence ID" value="NZ_BDME01000002.1"/>
</dbReference>
<comment type="subunit">
    <text evidence="5 16">Homodimer.</text>
</comment>
<feature type="binding site" evidence="16">
    <location>
        <position position="143"/>
    </location>
    <ligand>
        <name>substrate</name>
    </ligand>
</feature>
<keyword evidence="11 16" id="KW-0067">ATP-binding</keyword>
<dbReference type="PANTHER" id="PTHR34265:SF1">
    <property type="entry name" value="TYPE III PANTOTHENATE KINASE"/>
    <property type="match status" value="1"/>
</dbReference>
<evidence type="ECO:0000313" key="17">
    <source>
        <dbReference type="EMBL" id="GAX87966.1"/>
    </source>
</evidence>
<feature type="binding site" evidence="16">
    <location>
        <position position="94"/>
    </location>
    <ligand>
        <name>ATP</name>
        <dbReference type="ChEBI" id="CHEBI:30616"/>
    </ligand>
</feature>
<feature type="binding site" evidence="16">
    <location>
        <begin position="10"/>
        <end position="17"/>
    </location>
    <ligand>
        <name>ATP</name>
        <dbReference type="ChEBI" id="CHEBI:30616"/>
    </ligand>
</feature>
<dbReference type="NCBIfam" id="TIGR00671">
    <property type="entry name" value="baf"/>
    <property type="match status" value="1"/>
</dbReference>
<dbReference type="EC" id="2.7.1.33" evidence="6 16"/>
<keyword evidence="8 16" id="KW-0808">Transferase</keyword>
<dbReference type="OrthoDB" id="5347692at2"/>
<dbReference type="Gene3D" id="3.30.420.40">
    <property type="match status" value="2"/>
</dbReference>
<dbReference type="CDD" id="cd24015">
    <property type="entry name" value="ASKHA_NBD_PanK-III"/>
    <property type="match status" value="1"/>
</dbReference>